<accession>A0A9X4MVS3</accession>
<sequence length="78" mass="8621">MYFPNGGMLDDELNNADISDGKATVRLGTKTYDVKVKSKGEDCLDNVVKATQCKGRTKKGKRCKNETGDASGKCHWHR</sequence>
<reference evidence="1" key="1">
    <citation type="submission" date="2022-07" db="EMBL/GenBank/DDBJ databases">
        <title>Description and genome-wide analysis of Profundicola chukchiensis gen. nov., sp. nov., marine bacteria isolated from bottom sediments of the Chukchi Sea.</title>
        <authorList>
            <person name="Romanenko L."/>
            <person name="Otstavnykh N."/>
            <person name="Kurilenko V."/>
            <person name="Eremeev V."/>
            <person name="Velansky P."/>
            <person name="Mikhailov V."/>
            <person name="Isaeva M."/>
        </authorList>
    </citation>
    <scope>NUCLEOTIDE SEQUENCE</scope>
    <source>
        <strain evidence="1">KMM 9713</strain>
    </source>
</reference>
<organism evidence="1 2">
    <name type="scientific">Profundicola chukchiensis</name>
    <dbReference type="NCBI Taxonomy" id="2961959"/>
    <lineage>
        <taxon>Bacteria</taxon>
        <taxon>Pseudomonadati</taxon>
        <taxon>Bacteroidota</taxon>
        <taxon>Flavobacteriia</taxon>
        <taxon>Flavobacteriales</taxon>
        <taxon>Weeksellaceae</taxon>
        <taxon>Profundicola</taxon>
    </lineage>
</organism>
<evidence type="ECO:0000313" key="1">
    <source>
        <dbReference type="EMBL" id="MDG4945773.1"/>
    </source>
</evidence>
<evidence type="ECO:0000313" key="2">
    <source>
        <dbReference type="Proteomes" id="UP001152599"/>
    </source>
</evidence>
<comment type="caution">
    <text evidence="1">The sequence shown here is derived from an EMBL/GenBank/DDBJ whole genome shotgun (WGS) entry which is preliminary data.</text>
</comment>
<protein>
    <submittedName>
        <fullName evidence="1">Uncharacterized protein</fullName>
    </submittedName>
</protein>
<dbReference type="AlphaFoldDB" id="A0A9X4MVS3"/>
<keyword evidence="2" id="KW-1185">Reference proteome</keyword>
<proteinExistence type="predicted"/>
<dbReference type="EMBL" id="JANCMU010000002">
    <property type="protein sequence ID" value="MDG4945773.1"/>
    <property type="molecule type" value="Genomic_DNA"/>
</dbReference>
<name>A0A9X4MVS3_9FLAO</name>
<gene>
    <name evidence="1" type="ORF">NMK71_05045</name>
</gene>
<dbReference type="Proteomes" id="UP001152599">
    <property type="component" value="Unassembled WGS sequence"/>
</dbReference>